<name>A0A0F7SLQ2_PHARH</name>
<dbReference type="Pfam" id="PF09729">
    <property type="entry name" value="Gti1_Pac2"/>
    <property type="match status" value="1"/>
</dbReference>
<feature type="compositionally biased region" description="Low complexity" evidence="1">
    <location>
        <begin position="571"/>
        <end position="589"/>
    </location>
</feature>
<feature type="compositionally biased region" description="Polar residues" evidence="1">
    <location>
        <begin position="276"/>
        <end position="287"/>
    </location>
</feature>
<feature type="region of interest" description="Disordered" evidence="1">
    <location>
        <begin position="427"/>
        <end position="833"/>
    </location>
</feature>
<evidence type="ECO:0000256" key="1">
    <source>
        <dbReference type="SAM" id="MobiDB-lite"/>
    </source>
</evidence>
<feature type="region of interest" description="Disordered" evidence="1">
    <location>
        <begin position="253"/>
        <end position="340"/>
    </location>
</feature>
<dbReference type="PANTHER" id="PTHR28027">
    <property type="entry name" value="TRANSCRIPTIONAL REGULATOR MIT1"/>
    <property type="match status" value="1"/>
</dbReference>
<feature type="compositionally biased region" description="Polar residues" evidence="1">
    <location>
        <begin position="311"/>
        <end position="330"/>
    </location>
</feature>
<feature type="compositionally biased region" description="Low complexity" evidence="1">
    <location>
        <begin position="519"/>
        <end position="540"/>
    </location>
</feature>
<feature type="region of interest" description="Disordered" evidence="1">
    <location>
        <begin position="355"/>
        <end position="411"/>
    </location>
</feature>
<evidence type="ECO:0000313" key="2">
    <source>
        <dbReference type="EMBL" id="CED83002.1"/>
    </source>
</evidence>
<dbReference type="PANTHER" id="PTHR28027:SF2">
    <property type="entry name" value="TRANSCRIPTIONAL REGULATOR MIT1"/>
    <property type="match status" value="1"/>
</dbReference>
<dbReference type="AlphaFoldDB" id="A0A0F7SLQ2"/>
<feature type="compositionally biased region" description="Polar residues" evidence="1">
    <location>
        <begin position="761"/>
        <end position="772"/>
    </location>
</feature>
<sequence length="853" mass="91291">MKVELVTPPFRGIVETTLDALVIFQAAKQGLIPRVTRRLSEKERGMIQSGAVFVFDEGESGMKRWTDGLVWSPSRILSNFLVYREVEKRTEKGMAALTSYSANTVDAQGNQILSSRIDDPNDFSPNEVSPDDSRPSTAGADTHQLGRHDGPSGMTRSLEQARERQLVGSLTASVRFKEGGLVKRTMSASINGVAQHLVSYYTLEDAMNGRLRTPSSLPELASLEINPEYLRDTFFRDPPKIEEDASGVLRYWGEPEKQPLSPPLRHTPLPAALPMVSSSSPFITGSRSKQDQRSRAKSKTRTMTIRALPPNQLTTQKQSQNQYHTISPATPTEPFYPAGAEAPFIISPSPYFPSYQAPYDKSPQSHPHPHPHPHPIPNGYPSGEPPGSADSTSGSFPMVDTGFPTSSTSAVRPLPIQQSDVHQTYSVAGSAGGSAPPVPPGGEIRRYSHAHGVPGSDYGSWGSSSRASRNYHPYGNPAPTATSDSFPISGTSLDSYRPGSRARYMATHLQPGSYVSPETNTNTNTNSDSIPIPMSASAAAFTNPSYPHPAPPTALSAPALPAPAPAPTSAPAPGSAQASASLTLASSSSDGYPNNRPSSSRRPYQDQPPYDSESLIVSPRIQAGGARQTYAIPPSEGRSSYASGLLSSSASASLPPPPPPQPQPFYPFHPHPHQANSTYDQRAFEPSTQPSHNIRQPMDNHSNRPFTSYHSSSTNSYYPPPPSSAPQGSSGTGFHQPISGPSTSAGSDGFQGHPLGRPSTGEPTSSRLTNASFRRDHHVYPGGPPSFDLAKANGAGWADSSFHPSPRQQQQQQQPAGGGGGGGQEPDQFTQVIWGYEGEHTNHDQGEYAYGAV</sequence>
<feature type="compositionally biased region" description="Low complexity" evidence="1">
    <location>
        <begin position="639"/>
        <end position="653"/>
    </location>
</feature>
<dbReference type="GO" id="GO:0003677">
    <property type="term" value="F:DNA binding"/>
    <property type="evidence" value="ECO:0007669"/>
    <property type="project" value="TreeGrafter"/>
</dbReference>
<feature type="compositionally biased region" description="Low complexity" evidence="1">
    <location>
        <begin position="705"/>
        <end position="717"/>
    </location>
</feature>
<feature type="region of interest" description="Disordered" evidence="1">
    <location>
        <begin position="114"/>
        <end position="160"/>
    </location>
</feature>
<feature type="compositionally biased region" description="Pro residues" evidence="1">
    <location>
        <begin position="560"/>
        <end position="570"/>
    </location>
</feature>
<dbReference type="InterPro" id="IPR018608">
    <property type="entry name" value="Gti1/Pac2"/>
</dbReference>
<dbReference type="EMBL" id="LN483142">
    <property type="protein sequence ID" value="CED83002.1"/>
    <property type="molecule type" value="Genomic_DNA"/>
</dbReference>
<feature type="compositionally biased region" description="Polar residues" evidence="1">
    <location>
        <begin position="590"/>
        <end position="602"/>
    </location>
</feature>
<feature type="compositionally biased region" description="Polar residues" evidence="1">
    <location>
        <begin position="675"/>
        <end position="704"/>
    </location>
</feature>
<proteinExistence type="predicted"/>
<feature type="compositionally biased region" description="Pro residues" evidence="1">
    <location>
        <begin position="654"/>
        <end position="669"/>
    </location>
</feature>
<reference evidence="2" key="1">
    <citation type="submission" date="2014-08" db="EMBL/GenBank/DDBJ databases">
        <authorList>
            <person name="Sharma Rahul"/>
            <person name="Thines Marco"/>
        </authorList>
    </citation>
    <scope>NUCLEOTIDE SEQUENCE</scope>
</reference>
<protein>
    <submittedName>
        <fullName evidence="2">Gluconate transport-inducing protein</fullName>
    </submittedName>
</protein>
<feature type="compositionally biased region" description="Polar residues" evidence="1">
    <location>
        <begin position="479"/>
        <end position="494"/>
    </location>
</feature>
<organism evidence="2">
    <name type="scientific">Phaffia rhodozyma</name>
    <name type="common">Yeast</name>
    <name type="synonym">Xanthophyllomyces dendrorhous</name>
    <dbReference type="NCBI Taxonomy" id="264483"/>
    <lineage>
        <taxon>Eukaryota</taxon>
        <taxon>Fungi</taxon>
        <taxon>Dikarya</taxon>
        <taxon>Basidiomycota</taxon>
        <taxon>Agaricomycotina</taxon>
        <taxon>Tremellomycetes</taxon>
        <taxon>Cystofilobasidiales</taxon>
        <taxon>Mrakiaceae</taxon>
        <taxon>Phaffia</taxon>
    </lineage>
</organism>
<accession>A0A0F7SLQ2</accession>